<dbReference type="EMBL" id="VUJU01001813">
    <property type="protein sequence ID" value="KAF0763736.1"/>
    <property type="molecule type" value="Genomic_DNA"/>
</dbReference>
<protein>
    <submittedName>
        <fullName evidence="1">Uncharacterized protein</fullName>
    </submittedName>
</protein>
<organism evidence="1 2">
    <name type="scientific">Aphis craccivora</name>
    <name type="common">Cowpea aphid</name>
    <dbReference type="NCBI Taxonomy" id="307492"/>
    <lineage>
        <taxon>Eukaryota</taxon>
        <taxon>Metazoa</taxon>
        <taxon>Ecdysozoa</taxon>
        <taxon>Arthropoda</taxon>
        <taxon>Hexapoda</taxon>
        <taxon>Insecta</taxon>
        <taxon>Pterygota</taxon>
        <taxon>Neoptera</taxon>
        <taxon>Paraneoptera</taxon>
        <taxon>Hemiptera</taxon>
        <taxon>Sternorrhyncha</taxon>
        <taxon>Aphidomorpha</taxon>
        <taxon>Aphidoidea</taxon>
        <taxon>Aphididae</taxon>
        <taxon>Aphidini</taxon>
        <taxon>Aphis</taxon>
        <taxon>Aphis</taxon>
    </lineage>
</organism>
<evidence type="ECO:0000313" key="2">
    <source>
        <dbReference type="Proteomes" id="UP000478052"/>
    </source>
</evidence>
<sequence length="71" mass="8381">MPSFWLRVRLQTKLLSIRQHYLNIDSEWSDECIDVVSFSGLKVNLVGALGRLFFEIPDSFQKHREKSKKKN</sequence>
<comment type="caution">
    <text evidence="1">The sequence shown here is derived from an EMBL/GenBank/DDBJ whole genome shotgun (WGS) entry which is preliminary data.</text>
</comment>
<keyword evidence="2" id="KW-1185">Reference proteome</keyword>
<name>A0A6G0YZV8_APHCR</name>
<dbReference type="AlphaFoldDB" id="A0A6G0YZV8"/>
<proteinExistence type="predicted"/>
<reference evidence="1 2" key="1">
    <citation type="submission" date="2019-08" db="EMBL/GenBank/DDBJ databases">
        <title>Whole genome of Aphis craccivora.</title>
        <authorList>
            <person name="Voronova N.V."/>
            <person name="Shulinski R.S."/>
            <person name="Bandarenka Y.V."/>
            <person name="Zhorov D.G."/>
            <person name="Warner D."/>
        </authorList>
    </citation>
    <scope>NUCLEOTIDE SEQUENCE [LARGE SCALE GENOMIC DNA]</scope>
    <source>
        <strain evidence="1">180601</strain>
        <tissue evidence="1">Whole Body</tissue>
    </source>
</reference>
<accession>A0A6G0YZV8</accession>
<gene>
    <name evidence="1" type="ORF">FWK35_00019524</name>
</gene>
<evidence type="ECO:0000313" key="1">
    <source>
        <dbReference type="EMBL" id="KAF0763736.1"/>
    </source>
</evidence>
<dbReference type="Proteomes" id="UP000478052">
    <property type="component" value="Unassembled WGS sequence"/>
</dbReference>